<comment type="catalytic activity">
    <reaction evidence="1 9 10">
        <text>D-alanyl-D-alanine + H2O = 2 D-alanine</text>
        <dbReference type="Rhea" id="RHEA:20661"/>
        <dbReference type="ChEBI" id="CHEBI:15377"/>
        <dbReference type="ChEBI" id="CHEBI:57416"/>
        <dbReference type="ChEBI" id="CHEBI:57822"/>
        <dbReference type="EC" id="3.4.13.22"/>
    </reaction>
</comment>
<keyword evidence="6 9" id="KW-0224">Dipeptidase</keyword>
<evidence type="ECO:0000256" key="6">
    <source>
        <dbReference type="ARBA" id="ARBA00022997"/>
    </source>
</evidence>
<name>A0A562DKM8_9GAMM</name>
<dbReference type="PANTHER" id="PTHR43126:SF1">
    <property type="entry name" value="D-ALANYL-D-ALANINE DIPEPTIDASE"/>
    <property type="match status" value="1"/>
</dbReference>
<dbReference type="GO" id="GO:0160237">
    <property type="term" value="F:D-Ala-D-Ala dipeptidase activity"/>
    <property type="evidence" value="ECO:0007669"/>
    <property type="project" value="UniProtKB-EC"/>
</dbReference>
<evidence type="ECO:0000256" key="10">
    <source>
        <dbReference type="PIRNR" id="PIRNR026671"/>
    </source>
</evidence>
<keyword evidence="7 9" id="KW-0482">Metalloprotease</keyword>
<gene>
    <name evidence="9" type="primary">ddpX</name>
    <name evidence="12" type="ORF">L613_000300000130</name>
</gene>
<dbReference type="EC" id="3.4.13.22" evidence="9 10"/>
<evidence type="ECO:0000256" key="8">
    <source>
        <dbReference type="ARBA" id="ARBA00023316"/>
    </source>
</evidence>
<dbReference type="Proteomes" id="UP000321583">
    <property type="component" value="Unassembled WGS sequence"/>
</dbReference>
<feature type="active site" description="Proton donor/acceptor" evidence="9">
    <location>
        <position position="227"/>
    </location>
</feature>
<comment type="cofactor">
    <cofactor evidence="9">
        <name>Zn(2+)</name>
        <dbReference type="ChEBI" id="CHEBI:29105"/>
    </cofactor>
    <text evidence="9">Binds 1 zinc ion per subunit.</text>
</comment>
<dbReference type="Pfam" id="PF01427">
    <property type="entry name" value="Peptidase_M15"/>
    <property type="match status" value="1"/>
</dbReference>
<dbReference type="RefSeq" id="WP_028915485.1">
    <property type="nucleotide sequence ID" value="NZ_VLJS01000058.1"/>
</dbReference>
<dbReference type="InterPro" id="IPR000755">
    <property type="entry name" value="A_A_dipeptidase"/>
</dbReference>
<comment type="caution">
    <text evidence="12">The sequence shown here is derived from an EMBL/GenBank/DDBJ whole genome shotgun (WGS) entry which is preliminary data.</text>
</comment>
<dbReference type="EMBL" id="VLJS01000058">
    <property type="protein sequence ID" value="TWH10124.1"/>
    <property type="molecule type" value="Genomic_DNA"/>
</dbReference>
<dbReference type="GO" id="GO:0008237">
    <property type="term" value="F:metallopeptidase activity"/>
    <property type="evidence" value="ECO:0007669"/>
    <property type="project" value="UniProtKB-KW"/>
</dbReference>
<keyword evidence="3 9" id="KW-0479">Metal-binding</keyword>
<dbReference type="CDD" id="cd14817">
    <property type="entry name" value="D-Ala-D-Ala_dipeptidase_VanX"/>
    <property type="match status" value="1"/>
</dbReference>
<feature type="site" description="Transition state stabilizer" evidence="9">
    <location>
        <position position="116"/>
    </location>
</feature>
<evidence type="ECO:0000256" key="4">
    <source>
        <dbReference type="ARBA" id="ARBA00022801"/>
    </source>
</evidence>
<evidence type="ECO:0000313" key="12">
    <source>
        <dbReference type="EMBL" id="TWH10124.1"/>
    </source>
</evidence>
<dbReference type="GO" id="GO:0008270">
    <property type="term" value="F:zinc ion binding"/>
    <property type="evidence" value="ECO:0007669"/>
    <property type="project" value="UniProtKB-UniRule"/>
</dbReference>
<keyword evidence="2 9" id="KW-0645">Protease</keyword>
<dbReference type="GO" id="GO:0006508">
    <property type="term" value="P:proteolysis"/>
    <property type="evidence" value="ECO:0007669"/>
    <property type="project" value="UniProtKB-KW"/>
</dbReference>
<comment type="similarity">
    <text evidence="9 10">Belongs to the peptidase M15D family.</text>
</comment>
<comment type="function">
    <text evidence="9 10">Catalyzes hydrolysis of the D-alanyl-D-alanine dipeptide.</text>
</comment>
<evidence type="ECO:0000256" key="9">
    <source>
        <dbReference type="HAMAP-Rule" id="MF_01924"/>
    </source>
</evidence>
<feature type="signal peptide" evidence="11">
    <location>
        <begin position="1"/>
        <end position="32"/>
    </location>
</feature>
<dbReference type="HAMAP" id="MF_01924">
    <property type="entry name" value="A_A_dipeptidase"/>
    <property type="match status" value="1"/>
</dbReference>
<dbReference type="InterPro" id="IPR009045">
    <property type="entry name" value="Zn_M74/Hedgehog-like"/>
</dbReference>
<dbReference type="AlphaFoldDB" id="A0A562DKM8"/>
<feature type="binding site" evidence="9">
    <location>
        <position position="230"/>
    </location>
    <ligand>
        <name>Zn(2+)</name>
        <dbReference type="ChEBI" id="CHEBI:29105"/>
        <note>catalytic</note>
    </ligand>
</feature>
<reference evidence="12 13" key="1">
    <citation type="submission" date="2019-07" db="EMBL/GenBank/DDBJ databases">
        <title>Genome sequencing of lignin-degrading bacterial isolates.</title>
        <authorList>
            <person name="Gladden J."/>
        </authorList>
    </citation>
    <scope>NUCLEOTIDE SEQUENCE [LARGE SCALE GENOMIC DNA]</scope>
    <source>
        <strain evidence="12 13">J19</strain>
    </source>
</reference>
<feature type="chain" id="PRO_5021990055" description="D-alanyl-D-alanine dipeptidase" evidence="11">
    <location>
        <begin position="33"/>
        <end position="248"/>
    </location>
</feature>
<proteinExistence type="inferred from homology"/>
<evidence type="ECO:0000256" key="1">
    <source>
        <dbReference type="ARBA" id="ARBA00001362"/>
    </source>
</evidence>
<feature type="binding site" evidence="9">
    <location>
        <position position="167"/>
    </location>
    <ligand>
        <name>Zn(2+)</name>
        <dbReference type="ChEBI" id="CHEBI:29105"/>
        <note>catalytic</note>
    </ligand>
</feature>
<accession>A0A562DKM8</accession>
<evidence type="ECO:0000256" key="5">
    <source>
        <dbReference type="ARBA" id="ARBA00022833"/>
    </source>
</evidence>
<sequence length="248" mass="26787">MTTRTSVSCASATAPERLCALLAALLLAPAVAGGEPVRVSPARDAAAAGLVEVRTLAPGIRVEARYAGPDNFTGAPVPGYEGNACLLLRPVAEALARVQQDLQAEGLGLLVYDCYRPVRAVQAFMHWARADDDPGQKARWYPRVDKDALVPEYIADSSGHSRGATVDLTLVRCDGDGRCEPLDMGTPFDFFDPSAHTDAPVAPAQQANRQRLRAAMVAGGFRNYTREWWHYTLDPEPDPTLAYDVPVR</sequence>
<evidence type="ECO:0000256" key="2">
    <source>
        <dbReference type="ARBA" id="ARBA00022670"/>
    </source>
</evidence>
<evidence type="ECO:0000313" key="13">
    <source>
        <dbReference type="Proteomes" id="UP000321583"/>
    </source>
</evidence>
<organism evidence="12 13">
    <name type="scientific">Pseudoxanthomonas taiwanensis J19</name>
    <dbReference type="NCBI Taxonomy" id="935569"/>
    <lineage>
        <taxon>Bacteria</taxon>
        <taxon>Pseudomonadati</taxon>
        <taxon>Pseudomonadota</taxon>
        <taxon>Gammaproteobacteria</taxon>
        <taxon>Lysobacterales</taxon>
        <taxon>Lysobacteraceae</taxon>
        <taxon>Pseudoxanthomonas</taxon>
    </lineage>
</organism>
<keyword evidence="13" id="KW-1185">Reference proteome</keyword>
<keyword evidence="11" id="KW-0732">Signal</keyword>
<dbReference type="OrthoDB" id="9801430at2"/>
<dbReference type="PIRSF" id="PIRSF026671">
    <property type="entry name" value="AA_dipeptidase"/>
    <property type="match status" value="1"/>
</dbReference>
<feature type="binding site" evidence="9">
    <location>
        <position position="160"/>
    </location>
    <ligand>
        <name>Zn(2+)</name>
        <dbReference type="ChEBI" id="CHEBI:29105"/>
        <note>catalytic</note>
    </ligand>
</feature>
<dbReference type="GO" id="GO:0071555">
    <property type="term" value="P:cell wall organization"/>
    <property type="evidence" value="ECO:0007669"/>
    <property type="project" value="UniProtKB-KW"/>
</dbReference>
<dbReference type="SUPFAM" id="SSF55166">
    <property type="entry name" value="Hedgehog/DD-peptidase"/>
    <property type="match status" value="1"/>
</dbReference>
<evidence type="ECO:0000256" key="11">
    <source>
        <dbReference type="SAM" id="SignalP"/>
    </source>
</evidence>
<evidence type="ECO:0000256" key="3">
    <source>
        <dbReference type="ARBA" id="ARBA00022723"/>
    </source>
</evidence>
<keyword evidence="5 9" id="KW-0862">Zinc</keyword>
<dbReference type="Gene3D" id="3.30.1380.10">
    <property type="match status" value="1"/>
</dbReference>
<dbReference type="PANTHER" id="PTHR43126">
    <property type="entry name" value="D-ALANYL-D-ALANINE DIPEPTIDASE"/>
    <property type="match status" value="1"/>
</dbReference>
<protein>
    <recommendedName>
        <fullName evidence="9 10">D-alanyl-D-alanine dipeptidase</fullName>
        <shortName evidence="9 10">D-Ala-D-Ala dipeptidase</shortName>
        <ecNumber evidence="9 10">3.4.13.22</ecNumber>
    </recommendedName>
</protein>
<keyword evidence="4 9" id="KW-0378">Hydrolase</keyword>
<evidence type="ECO:0000256" key="7">
    <source>
        <dbReference type="ARBA" id="ARBA00023049"/>
    </source>
</evidence>
<keyword evidence="8 10" id="KW-0961">Cell wall biogenesis/degradation</keyword>